<dbReference type="SUPFAM" id="SSF52518">
    <property type="entry name" value="Thiamin diphosphate-binding fold (THDP-binding)"/>
    <property type="match status" value="2"/>
</dbReference>
<dbReference type="InterPro" id="IPR042179">
    <property type="entry name" value="KGD_C_sf"/>
</dbReference>
<dbReference type="eggNOG" id="KOG0450">
    <property type="taxonomic scope" value="Eukaryota"/>
</dbReference>
<evidence type="ECO:0000313" key="9">
    <source>
        <dbReference type="Proteomes" id="UP000015103"/>
    </source>
</evidence>
<feature type="domain" description="2-oxoglutarate dehydrogenase E1 component/KDG C-terminal" evidence="7">
    <location>
        <begin position="733"/>
        <end position="830"/>
    </location>
</feature>
<keyword evidence="5" id="KW-0786">Thiamine pyrophosphate</keyword>
<keyword evidence="3" id="KW-0809">Transit peptide</keyword>
<protein>
    <submittedName>
        <fullName evidence="8">Oxoglutarate dehydrogenase (succinyl-transferring)</fullName>
    </submittedName>
</protein>
<dbReference type="Pfam" id="PF00676">
    <property type="entry name" value="E1_dh"/>
    <property type="match status" value="1"/>
</dbReference>
<evidence type="ECO:0000259" key="6">
    <source>
        <dbReference type="Pfam" id="PF00676"/>
    </source>
</evidence>
<accession>T1HPJ8</accession>
<dbReference type="InParanoid" id="T1HPJ8"/>
<comment type="similarity">
    <text evidence="2">Belongs to the alpha-ketoglutarate dehydrogenase family.</text>
</comment>
<organism evidence="8 9">
    <name type="scientific">Rhodnius prolixus</name>
    <name type="common">Triatomid bug</name>
    <dbReference type="NCBI Taxonomy" id="13249"/>
    <lineage>
        <taxon>Eukaryota</taxon>
        <taxon>Metazoa</taxon>
        <taxon>Ecdysozoa</taxon>
        <taxon>Arthropoda</taxon>
        <taxon>Hexapoda</taxon>
        <taxon>Insecta</taxon>
        <taxon>Pterygota</taxon>
        <taxon>Neoptera</taxon>
        <taxon>Paraneoptera</taxon>
        <taxon>Hemiptera</taxon>
        <taxon>Heteroptera</taxon>
        <taxon>Panheteroptera</taxon>
        <taxon>Cimicomorpha</taxon>
        <taxon>Reduviidae</taxon>
        <taxon>Triatominae</taxon>
        <taxon>Rhodnius</taxon>
    </lineage>
</organism>
<name>T1HPJ8_RHOPR</name>
<dbReference type="EnsemblMetazoa" id="RPRC005972-RA">
    <property type="protein sequence ID" value="RPRC005972-PA"/>
    <property type="gene ID" value="RPRC005972"/>
</dbReference>
<dbReference type="GO" id="GO:0045252">
    <property type="term" value="C:oxoglutarate dehydrogenase complex"/>
    <property type="evidence" value="ECO:0007669"/>
    <property type="project" value="TreeGrafter"/>
</dbReference>
<dbReference type="AlphaFoldDB" id="T1HPJ8"/>
<dbReference type="Pfam" id="PF16870">
    <property type="entry name" value="OxoGdeHyase_C"/>
    <property type="match status" value="1"/>
</dbReference>
<keyword evidence="9" id="KW-1185">Reference proteome</keyword>
<evidence type="ECO:0000256" key="1">
    <source>
        <dbReference type="ARBA" id="ARBA00001964"/>
    </source>
</evidence>
<dbReference type="InterPro" id="IPR001017">
    <property type="entry name" value="DH_E1"/>
</dbReference>
<dbReference type="GO" id="GO:0004591">
    <property type="term" value="F:oxoglutarate dehydrogenase (succinyl-transferring) activity"/>
    <property type="evidence" value="ECO:0007669"/>
    <property type="project" value="TreeGrafter"/>
</dbReference>
<evidence type="ECO:0000256" key="2">
    <source>
        <dbReference type="ARBA" id="ARBA00006936"/>
    </source>
</evidence>
<dbReference type="InterPro" id="IPR031717">
    <property type="entry name" value="ODO-1/KGD_C"/>
</dbReference>
<dbReference type="EMBL" id="ACPB03012029">
    <property type="status" value="NOT_ANNOTATED_CDS"/>
    <property type="molecule type" value="Genomic_DNA"/>
</dbReference>
<dbReference type="PANTHER" id="PTHR23152:SF4">
    <property type="entry name" value="2-OXOADIPATE DEHYDROGENASE COMPLEX COMPONENT E1"/>
    <property type="match status" value="1"/>
</dbReference>
<dbReference type="Proteomes" id="UP000015103">
    <property type="component" value="Unassembled WGS sequence"/>
</dbReference>
<reference evidence="8" key="1">
    <citation type="submission" date="2015-05" db="UniProtKB">
        <authorList>
            <consortium name="EnsemblMetazoa"/>
        </authorList>
    </citation>
    <scope>IDENTIFICATION</scope>
</reference>
<evidence type="ECO:0000256" key="3">
    <source>
        <dbReference type="ARBA" id="ARBA00022946"/>
    </source>
</evidence>
<dbReference type="Gene3D" id="1.10.287.1150">
    <property type="entry name" value="TPP helical domain"/>
    <property type="match status" value="1"/>
</dbReference>
<evidence type="ECO:0000256" key="5">
    <source>
        <dbReference type="ARBA" id="ARBA00023052"/>
    </source>
</evidence>
<dbReference type="GO" id="GO:0006099">
    <property type="term" value="P:tricarboxylic acid cycle"/>
    <property type="evidence" value="ECO:0007669"/>
    <property type="project" value="TreeGrafter"/>
</dbReference>
<comment type="cofactor">
    <cofactor evidence="1">
        <name>thiamine diphosphate</name>
        <dbReference type="ChEBI" id="CHEBI:58937"/>
    </cofactor>
</comment>
<dbReference type="GO" id="GO:0030976">
    <property type="term" value="F:thiamine pyrophosphate binding"/>
    <property type="evidence" value="ECO:0007669"/>
    <property type="project" value="InterPro"/>
</dbReference>
<dbReference type="Gene3D" id="3.40.50.12470">
    <property type="match status" value="1"/>
</dbReference>
<dbReference type="STRING" id="13249.T1HPJ8"/>
<dbReference type="PANTHER" id="PTHR23152">
    <property type="entry name" value="2-OXOGLUTARATE DEHYDROGENASE"/>
    <property type="match status" value="1"/>
</dbReference>
<dbReference type="HOGENOM" id="CLU_004709_1_0_1"/>
<feature type="domain" description="Dehydrogenase E1 component" evidence="6">
    <location>
        <begin position="327"/>
        <end position="443"/>
    </location>
</feature>
<evidence type="ECO:0000313" key="8">
    <source>
        <dbReference type="EnsemblMetazoa" id="RPRC005972-PA"/>
    </source>
</evidence>
<dbReference type="VEuPathDB" id="VectorBase:RPRC005972"/>
<dbReference type="GO" id="GO:0005829">
    <property type="term" value="C:cytosol"/>
    <property type="evidence" value="ECO:0007669"/>
    <property type="project" value="TreeGrafter"/>
</dbReference>
<dbReference type="InterPro" id="IPR011603">
    <property type="entry name" value="2oxoglutarate_DH_E1"/>
</dbReference>
<evidence type="ECO:0000256" key="4">
    <source>
        <dbReference type="ARBA" id="ARBA00023002"/>
    </source>
</evidence>
<evidence type="ECO:0000259" key="7">
    <source>
        <dbReference type="Pfam" id="PF16870"/>
    </source>
</evidence>
<keyword evidence="4" id="KW-0560">Oxidoreductase</keyword>
<dbReference type="Gene3D" id="3.40.50.970">
    <property type="match status" value="1"/>
</dbReference>
<sequence length="836" mass="96522">VQEQLTLLKIIRGYQIRGHLAAVLDPLSIKRKKLFRPEFPSRIVVRQHRLAVDREKSYLLPSTTFVGRGQYRMLLGDIIKRLNEAYCNTLGVEFMYDQMQHTRNWISEEVESADRVFFTKEERINILQRLAAVEALEILLRDKLPQEMRLSVWGLESGIIAVQELIKRACWLGADTFIIAGMRRTGRLSILANVLQKPLKEIYSLITPVDRGLIKYTHGAYSEIPLPGNDSGVARVSLTATSTIPEAFFPLVLGKTKGIQTREFDQDLRERVWPVIIHGMREINAQGVAYETLKLQLHNDFSPSGAINLVFGTRADYRIEENDPTLSSYCTDVMKVINAPILHVNADDVEKVINAIDMAVKFRKEFQRSVVVHIVGYNRWLNLLPPLDYKDEIRKKATEEKKPVTLQYGKILIDDKVITEKEFDAILLEENNKVQDAWNEAVTQSQSFDWKKWSDVVSPQLPRKNKTVSPIITGYDKDKLINFANLLAKEPVGFALRSSDLIKLKQNSNMVYRNSLDWIMNMFQFLPILKILKQEGYQIRMCGTHVNRRGHILKEMSDDPCPRRHNMIESLFHFSRPFFTICKGTNSLYGTLAFQIGFSLGDPNAFVIWEAPVGDKISRVQPILDTYVAAAKFKLFYECGIVMYIPHGQKCVDAFTVCNGRPERFLQLCSDDEAVITLDPSKQLQDINMIVVNPYNAAAIFHLLRRHNLLPHRTPLVTFMPEDITECSPEFRATFEDLSGIKTFQRFIGESTITDFNKVRKILFCTGRIYADLIAERKKRNLMEYVAIFRIDQLCPFPYKEIIEEMQKYNFYENIVWIQEEPRNQGNLIYNSKTYF</sequence>
<dbReference type="Gene3D" id="3.40.50.11610">
    <property type="entry name" value="Multifunctional 2-oxoglutarate metabolism enzyme, C-terminal domain"/>
    <property type="match status" value="1"/>
</dbReference>
<dbReference type="InterPro" id="IPR029061">
    <property type="entry name" value="THDP-binding"/>
</dbReference>
<proteinExistence type="inferred from homology"/>